<reference evidence="12" key="1">
    <citation type="submission" date="2016-10" db="EMBL/GenBank/DDBJ databases">
        <authorList>
            <person name="Varghese N."/>
            <person name="Submissions S."/>
        </authorList>
    </citation>
    <scope>NUCLEOTIDE SEQUENCE [LARGE SCALE GENOMIC DNA]</scope>
    <source>
        <strain evidence="12">CGMCC 1.10121</strain>
    </source>
</reference>
<evidence type="ECO:0000313" key="11">
    <source>
        <dbReference type="EMBL" id="SEO42984.1"/>
    </source>
</evidence>
<dbReference type="PRINTS" id="PR00508">
    <property type="entry name" value="S21N4MTFRASE"/>
</dbReference>
<organism evidence="11 12">
    <name type="scientific">Halogranum amylolyticum</name>
    <dbReference type="NCBI Taxonomy" id="660520"/>
    <lineage>
        <taxon>Archaea</taxon>
        <taxon>Methanobacteriati</taxon>
        <taxon>Methanobacteriota</taxon>
        <taxon>Stenosarchaea group</taxon>
        <taxon>Halobacteria</taxon>
        <taxon>Halobacteriales</taxon>
        <taxon>Haloferacaceae</taxon>
    </lineage>
</organism>
<dbReference type="PROSITE" id="PS00093">
    <property type="entry name" value="N4_MTASE"/>
    <property type="match status" value="1"/>
</dbReference>
<feature type="region of interest" description="Disordered" evidence="9">
    <location>
        <begin position="337"/>
        <end position="376"/>
    </location>
</feature>
<dbReference type="PANTHER" id="PTHR13370">
    <property type="entry name" value="RNA METHYLASE-RELATED"/>
    <property type="match status" value="1"/>
</dbReference>
<dbReference type="AlphaFoldDB" id="A0A1H8PMQ7"/>
<evidence type="ECO:0000259" key="10">
    <source>
        <dbReference type="Pfam" id="PF01555"/>
    </source>
</evidence>
<dbReference type="Gene3D" id="3.40.50.150">
    <property type="entry name" value="Vaccinia Virus protein VP39"/>
    <property type="match status" value="1"/>
</dbReference>
<evidence type="ECO:0000256" key="2">
    <source>
        <dbReference type="ARBA" id="ARBA00022603"/>
    </source>
</evidence>
<keyword evidence="12" id="KW-1185">Reference proteome</keyword>
<dbReference type="GO" id="GO:0009307">
    <property type="term" value="P:DNA restriction-modification system"/>
    <property type="evidence" value="ECO:0007669"/>
    <property type="project" value="UniProtKB-KW"/>
</dbReference>
<dbReference type="Pfam" id="PF01555">
    <property type="entry name" value="N6_N4_Mtase"/>
    <property type="match status" value="1"/>
</dbReference>
<dbReference type="GO" id="GO:0032259">
    <property type="term" value="P:methylation"/>
    <property type="evidence" value="ECO:0007669"/>
    <property type="project" value="UniProtKB-KW"/>
</dbReference>
<evidence type="ECO:0000256" key="4">
    <source>
        <dbReference type="ARBA" id="ARBA00022691"/>
    </source>
</evidence>
<gene>
    <name evidence="11" type="ORF">SAMN04487948_102385</name>
</gene>
<evidence type="ECO:0000256" key="1">
    <source>
        <dbReference type="ARBA" id="ARBA00010203"/>
    </source>
</evidence>
<accession>A0A1H8PMQ7</accession>
<dbReference type="InterPro" id="IPR029063">
    <property type="entry name" value="SAM-dependent_MTases_sf"/>
</dbReference>
<evidence type="ECO:0000256" key="7">
    <source>
        <dbReference type="ARBA" id="ARBA00049120"/>
    </source>
</evidence>
<dbReference type="InterPro" id="IPR001091">
    <property type="entry name" value="RM_Methyltransferase"/>
</dbReference>
<keyword evidence="3" id="KW-0808">Transferase</keyword>
<dbReference type="GO" id="GO:0005737">
    <property type="term" value="C:cytoplasm"/>
    <property type="evidence" value="ECO:0007669"/>
    <property type="project" value="TreeGrafter"/>
</dbReference>
<keyword evidence="6" id="KW-0238">DNA-binding</keyword>
<dbReference type="GO" id="GO:0008170">
    <property type="term" value="F:N-methyltransferase activity"/>
    <property type="evidence" value="ECO:0007669"/>
    <property type="project" value="InterPro"/>
</dbReference>
<evidence type="ECO:0000256" key="6">
    <source>
        <dbReference type="ARBA" id="ARBA00023125"/>
    </source>
</evidence>
<name>A0A1H8PMQ7_9EURY</name>
<dbReference type="SUPFAM" id="SSF53335">
    <property type="entry name" value="S-adenosyl-L-methionine-dependent methyltransferases"/>
    <property type="match status" value="1"/>
</dbReference>
<dbReference type="EC" id="2.1.1.113" evidence="8"/>
<evidence type="ECO:0000256" key="5">
    <source>
        <dbReference type="ARBA" id="ARBA00022747"/>
    </source>
</evidence>
<keyword evidence="2 8" id="KW-0489">Methyltransferase</keyword>
<dbReference type="GO" id="GO:0015667">
    <property type="term" value="F:site-specific DNA-methyltransferase (cytosine-N4-specific) activity"/>
    <property type="evidence" value="ECO:0007669"/>
    <property type="project" value="UniProtKB-EC"/>
</dbReference>
<evidence type="ECO:0000256" key="3">
    <source>
        <dbReference type="ARBA" id="ARBA00022679"/>
    </source>
</evidence>
<dbReference type="GO" id="GO:0009007">
    <property type="term" value="F:site-specific DNA-methyltransferase (adenine-specific) activity"/>
    <property type="evidence" value="ECO:0007669"/>
    <property type="project" value="TreeGrafter"/>
</dbReference>
<dbReference type="InterPro" id="IPR017985">
    <property type="entry name" value="MeTrfase_CN4_CS"/>
</dbReference>
<evidence type="ECO:0000256" key="8">
    <source>
        <dbReference type="RuleBase" id="RU362026"/>
    </source>
</evidence>
<comment type="catalytic activity">
    <reaction evidence="7 8">
        <text>a 2'-deoxycytidine in DNA + S-adenosyl-L-methionine = an N(4)-methyl-2'-deoxycytidine in DNA + S-adenosyl-L-homocysteine + H(+)</text>
        <dbReference type="Rhea" id="RHEA:16857"/>
        <dbReference type="Rhea" id="RHEA-COMP:11369"/>
        <dbReference type="Rhea" id="RHEA-COMP:13674"/>
        <dbReference type="ChEBI" id="CHEBI:15378"/>
        <dbReference type="ChEBI" id="CHEBI:57856"/>
        <dbReference type="ChEBI" id="CHEBI:59789"/>
        <dbReference type="ChEBI" id="CHEBI:85452"/>
        <dbReference type="ChEBI" id="CHEBI:137933"/>
        <dbReference type="EC" id="2.1.1.113"/>
    </reaction>
</comment>
<keyword evidence="5 8" id="KW-0680">Restriction system</keyword>
<evidence type="ECO:0000256" key="9">
    <source>
        <dbReference type="SAM" id="MobiDB-lite"/>
    </source>
</evidence>
<comment type="similarity">
    <text evidence="1">Belongs to the N(4)/N(6)-methyltransferase family. N(4) subfamily.</text>
</comment>
<dbReference type="EMBL" id="FODV01000002">
    <property type="protein sequence ID" value="SEO42984.1"/>
    <property type="molecule type" value="Genomic_DNA"/>
</dbReference>
<sequence length="398" mass="44867">MYRVHTNHVLRAADATDMSHVADESVDLVITSPPYPMIEMWDELFTARDPAIADALADGDGDAAFERMHAQLDDVWDEVARVLAPGGIVCVNVGDAVRSFDDGFRQFPNHARVIEAFDDRGLRSLPDILWRKPTNRLTKFMGSGMLPPSAYVTLEHEYVLVFRKGEARDFPPSDPERYASAFFWEERNEWFSDLWSFTGTDQTMEATATDDRERSAAFPLELPLRLVRMYSTYGDTVLDPFAGTGTTTLAAMHAGRDSVGYELDADLVEGFDERTTDLPTRSRRRTRQRLERHRSFVADRDPDYEAVHYDVPVVTQQERQIRLYAVTDVARATVGADEDGDVAAERAVPDGQGVEGSHGDERPHGEAYDETRTDCRSVRYRLSHTPLDELDESDADHG</sequence>
<dbReference type="Proteomes" id="UP000199126">
    <property type="component" value="Unassembled WGS sequence"/>
</dbReference>
<dbReference type="InterPro" id="IPR002941">
    <property type="entry name" value="DNA_methylase_N4/N6"/>
</dbReference>
<evidence type="ECO:0000313" key="12">
    <source>
        <dbReference type="Proteomes" id="UP000199126"/>
    </source>
</evidence>
<feature type="compositionally biased region" description="Basic and acidic residues" evidence="9">
    <location>
        <begin position="357"/>
        <end position="376"/>
    </location>
</feature>
<protein>
    <recommendedName>
        <fullName evidence="8">Type II methyltransferase</fullName>
        <ecNumber evidence="8">2.1.1.113</ecNumber>
    </recommendedName>
    <alternativeName>
        <fullName evidence="8">N-4 cytosine-specific methyltransferase</fullName>
    </alternativeName>
</protein>
<feature type="domain" description="DNA methylase N-4/N-6" evidence="10">
    <location>
        <begin position="26"/>
        <end position="269"/>
    </location>
</feature>
<keyword evidence="4 8" id="KW-0949">S-adenosyl-L-methionine</keyword>
<dbReference type="GO" id="GO:0003677">
    <property type="term" value="F:DNA binding"/>
    <property type="evidence" value="ECO:0007669"/>
    <property type="project" value="UniProtKB-KW"/>
</dbReference>
<dbReference type="PANTHER" id="PTHR13370:SF3">
    <property type="entry name" value="TRNA (GUANINE(10)-N2)-METHYLTRANSFERASE HOMOLOG"/>
    <property type="match status" value="1"/>
</dbReference>
<proteinExistence type="inferred from homology"/>